<dbReference type="EC" id="3.6.1.22" evidence="2"/>
<dbReference type="NCBIfam" id="NF001299">
    <property type="entry name" value="PRK00241.1"/>
    <property type="match status" value="1"/>
</dbReference>
<keyword evidence="4 8" id="KW-0378">Hydrolase</keyword>
<dbReference type="PANTHER" id="PTHR11383:SF3">
    <property type="entry name" value="NAD(P)H PYROPHOSPHATASE NUDT13, MITOCHONDRIAL"/>
    <property type="match status" value="1"/>
</dbReference>
<gene>
    <name evidence="8" type="primary">nudC</name>
    <name evidence="8" type="ORF">NQ502_03610</name>
</gene>
<evidence type="ECO:0000256" key="3">
    <source>
        <dbReference type="ARBA" id="ARBA00022723"/>
    </source>
</evidence>
<protein>
    <recommendedName>
        <fullName evidence="2">NAD(+) diphosphatase</fullName>
        <ecNumber evidence="2">3.6.1.22</ecNumber>
    </recommendedName>
</protein>
<keyword evidence="5" id="KW-0460">Magnesium</keyword>
<proteinExistence type="predicted"/>
<evidence type="ECO:0000256" key="2">
    <source>
        <dbReference type="ARBA" id="ARBA00012381"/>
    </source>
</evidence>
<keyword evidence="3" id="KW-0479">Metal-binding</keyword>
<dbReference type="CDD" id="cd03429">
    <property type="entry name" value="NUDIX_NADH_pyrophosphatase_Nudt13"/>
    <property type="match status" value="1"/>
</dbReference>
<keyword evidence="9" id="KW-1185">Reference proteome</keyword>
<dbReference type="PROSITE" id="PS00893">
    <property type="entry name" value="NUDIX_BOX"/>
    <property type="match status" value="1"/>
</dbReference>
<evidence type="ECO:0000256" key="6">
    <source>
        <dbReference type="ARBA" id="ARBA00023027"/>
    </source>
</evidence>
<evidence type="ECO:0000256" key="1">
    <source>
        <dbReference type="ARBA" id="ARBA00001946"/>
    </source>
</evidence>
<dbReference type="InterPro" id="IPR000086">
    <property type="entry name" value="NUDIX_hydrolase_dom"/>
</dbReference>
<dbReference type="PROSITE" id="PS51462">
    <property type="entry name" value="NUDIX"/>
    <property type="match status" value="1"/>
</dbReference>
<dbReference type="Pfam" id="PF00293">
    <property type="entry name" value="NUDIX"/>
    <property type="match status" value="1"/>
</dbReference>
<dbReference type="RefSeq" id="WP_028529478.1">
    <property type="nucleotide sequence ID" value="NZ_CABLBR010000025.1"/>
</dbReference>
<dbReference type="InterPro" id="IPR049734">
    <property type="entry name" value="NudC-like_C"/>
</dbReference>
<dbReference type="GO" id="GO:0016787">
    <property type="term" value="F:hydrolase activity"/>
    <property type="evidence" value="ECO:0007669"/>
    <property type="project" value="UniProtKB-KW"/>
</dbReference>
<dbReference type="Pfam" id="PF09297">
    <property type="entry name" value="Zn_ribbon_NUD"/>
    <property type="match status" value="1"/>
</dbReference>
<dbReference type="InterPro" id="IPR020084">
    <property type="entry name" value="NUDIX_hydrolase_CS"/>
</dbReference>
<evidence type="ECO:0000256" key="5">
    <source>
        <dbReference type="ARBA" id="ARBA00022842"/>
    </source>
</evidence>
<dbReference type="PANTHER" id="PTHR11383">
    <property type="entry name" value="NUCLEOSIDE DIPHOSPHATE-LINKED MOIETY X MOTIF 13"/>
    <property type="match status" value="1"/>
</dbReference>
<evidence type="ECO:0000313" key="8">
    <source>
        <dbReference type="EMBL" id="UWP60155.1"/>
    </source>
</evidence>
<keyword evidence="6" id="KW-0520">NAD</keyword>
<evidence type="ECO:0000313" key="9">
    <source>
        <dbReference type="Proteomes" id="UP001060164"/>
    </source>
</evidence>
<dbReference type="Gene3D" id="3.90.79.20">
    <property type="match status" value="1"/>
</dbReference>
<dbReference type="EMBL" id="CP102290">
    <property type="protein sequence ID" value="UWP60155.1"/>
    <property type="molecule type" value="Genomic_DNA"/>
</dbReference>
<dbReference type="InterPro" id="IPR015797">
    <property type="entry name" value="NUDIX_hydrolase-like_dom_sf"/>
</dbReference>
<accession>A0ABY5VJS6</accession>
<comment type="cofactor">
    <cofactor evidence="1">
        <name>Mg(2+)</name>
        <dbReference type="ChEBI" id="CHEBI:18420"/>
    </cofactor>
</comment>
<dbReference type="InterPro" id="IPR015376">
    <property type="entry name" value="Znr_NADH_PPase"/>
</dbReference>
<organism evidence="8 9">
    <name type="scientific">Ruminococcus gauvreauii</name>
    <dbReference type="NCBI Taxonomy" id="438033"/>
    <lineage>
        <taxon>Bacteria</taxon>
        <taxon>Bacillati</taxon>
        <taxon>Bacillota</taxon>
        <taxon>Clostridia</taxon>
        <taxon>Eubacteriales</taxon>
        <taxon>Oscillospiraceae</taxon>
        <taxon>Ruminococcus</taxon>
    </lineage>
</organism>
<dbReference type="Gene3D" id="3.90.79.10">
    <property type="entry name" value="Nucleoside Triphosphate Pyrophosphohydrolase"/>
    <property type="match status" value="1"/>
</dbReference>
<name>A0ABY5VJS6_9FIRM</name>
<evidence type="ECO:0000259" key="7">
    <source>
        <dbReference type="PROSITE" id="PS51462"/>
    </source>
</evidence>
<dbReference type="Proteomes" id="UP001060164">
    <property type="component" value="Chromosome"/>
</dbReference>
<sequence>MIQDIEPHQFRNEYRPKPPERGSYILYYRKKQVLIKWEEGKIAFPKFSDLEADNDHLYENYTYLFSVDGDSYYLLHNIVFPSKENYSLENTEIFRTGEPRHLAFAGITGYQLYNWYGIRKYCGRCGTLMQHSDKERMVFCPECNNMEYPKICPAVIVGVTHGNRLLMSKYANRDFAKYALIAGFTEIGETVEDTVRREVMEEVGLRVGNVKYYKSQPWAFTDTILMGFFAELEGEETITLDREELAMAEWFEREDIPVKETNLSLTNEMIIHFKRNGNS</sequence>
<reference evidence="8" key="1">
    <citation type="journal article" date="2022" name="Cell">
        <title>Design, construction, and in vivo augmentation of a complex gut microbiome.</title>
        <authorList>
            <person name="Cheng A.G."/>
            <person name="Ho P.Y."/>
            <person name="Aranda-Diaz A."/>
            <person name="Jain S."/>
            <person name="Yu F.B."/>
            <person name="Meng X."/>
            <person name="Wang M."/>
            <person name="Iakiviak M."/>
            <person name="Nagashima K."/>
            <person name="Zhao A."/>
            <person name="Murugkar P."/>
            <person name="Patil A."/>
            <person name="Atabakhsh K."/>
            <person name="Weakley A."/>
            <person name="Yan J."/>
            <person name="Brumbaugh A.R."/>
            <person name="Higginbottom S."/>
            <person name="Dimas A."/>
            <person name="Shiver A.L."/>
            <person name="Deutschbauer A."/>
            <person name="Neff N."/>
            <person name="Sonnenburg J.L."/>
            <person name="Huang K.C."/>
            <person name="Fischbach M.A."/>
        </authorList>
    </citation>
    <scope>NUCLEOTIDE SEQUENCE</scope>
    <source>
        <strain evidence="8">DSM 19829</strain>
    </source>
</reference>
<dbReference type="SUPFAM" id="SSF55811">
    <property type="entry name" value="Nudix"/>
    <property type="match status" value="1"/>
</dbReference>
<evidence type="ECO:0000256" key="4">
    <source>
        <dbReference type="ARBA" id="ARBA00022801"/>
    </source>
</evidence>
<feature type="domain" description="Nudix hydrolase" evidence="7">
    <location>
        <begin position="149"/>
        <end position="278"/>
    </location>
</feature>